<evidence type="ECO:0000256" key="1">
    <source>
        <dbReference type="SAM" id="MobiDB-lite"/>
    </source>
</evidence>
<dbReference type="Gene3D" id="3.30.710.10">
    <property type="entry name" value="Potassium Channel Kv1.1, Chain A"/>
    <property type="match status" value="1"/>
</dbReference>
<evidence type="ECO:0000259" key="2">
    <source>
        <dbReference type="PROSITE" id="PS50097"/>
    </source>
</evidence>
<dbReference type="InterPro" id="IPR000210">
    <property type="entry name" value="BTB/POZ_dom"/>
</dbReference>
<dbReference type="CDD" id="cd18186">
    <property type="entry name" value="BTB_POZ_ZBTB_KLHL-like"/>
    <property type="match status" value="1"/>
</dbReference>
<proteinExistence type="predicted"/>
<feature type="compositionally biased region" description="Low complexity" evidence="1">
    <location>
        <begin position="78"/>
        <end position="87"/>
    </location>
</feature>
<comment type="caution">
    <text evidence="3">The sequence shown here is derived from an EMBL/GenBank/DDBJ whole genome shotgun (WGS) entry which is preliminary data.</text>
</comment>
<dbReference type="SUPFAM" id="SSF54695">
    <property type="entry name" value="POZ domain"/>
    <property type="match status" value="1"/>
</dbReference>
<name>A0A139HXL4_9PEZI</name>
<organism evidence="3 4">
    <name type="scientific">Pseudocercospora eumusae</name>
    <dbReference type="NCBI Taxonomy" id="321146"/>
    <lineage>
        <taxon>Eukaryota</taxon>
        <taxon>Fungi</taxon>
        <taxon>Dikarya</taxon>
        <taxon>Ascomycota</taxon>
        <taxon>Pezizomycotina</taxon>
        <taxon>Dothideomycetes</taxon>
        <taxon>Dothideomycetidae</taxon>
        <taxon>Mycosphaerellales</taxon>
        <taxon>Mycosphaerellaceae</taxon>
        <taxon>Pseudocercospora</taxon>
    </lineage>
</organism>
<protein>
    <recommendedName>
        <fullName evidence="2">BTB domain-containing protein</fullName>
    </recommendedName>
</protein>
<dbReference type="InterPro" id="IPR011333">
    <property type="entry name" value="SKP1/BTB/POZ_sf"/>
</dbReference>
<dbReference type="EMBL" id="LFZN01000003">
    <property type="protein sequence ID" value="KXT07195.1"/>
    <property type="molecule type" value="Genomic_DNA"/>
</dbReference>
<dbReference type="EMBL" id="LFZN01000003">
    <property type="protein sequence ID" value="KXT07189.1"/>
    <property type="molecule type" value="Genomic_DNA"/>
</dbReference>
<dbReference type="PROSITE" id="PS50097">
    <property type="entry name" value="BTB"/>
    <property type="match status" value="1"/>
</dbReference>
<feature type="region of interest" description="Disordered" evidence="1">
    <location>
        <begin position="74"/>
        <end position="112"/>
    </location>
</feature>
<accession>A0A139HXL4</accession>
<dbReference type="EMBL" id="LFZN01000003">
    <property type="protein sequence ID" value="KXT07191.1"/>
    <property type="molecule type" value="Genomic_DNA"/>
</dbReference>
<dbReference type="EMBL" id="LFZN01000003">
    <property type="protein sequence ID" value="KXT07193.1"/>
    <property type="molecule type" value="Genomic_DNA"/>
</dbReference>
<feature type="domain" description="BTB" evidence="2">
    <location>
        <begin position="120"/>
        <end position="189"/>
    </location>
</feature>
<sequence length="335" mass="38627">MKKMSIYNARYRTWQLRTRDRLFGKARGTRTSHFEANPQILSRVLASDPLYILASRRLQLLPADEMAVSQELGDTQLNTASAPSSTRRSSKRKSNATAVYNPEELGSSPKRNKSSLPFSQIVTLQIGDNKFVAPKHFICAKSELVRATIDMFMERLGRTRDVVYLPDLCPTGFQVYLNWVYRDRIDYELLDSDTDGADEGCEDEMCGIRCRGDRKSILMKRIRLHEMATKLQDSALQETLIDDMIAKGCHLHIDDALIKDCLGRGYDMSSKMIQWMADVYIVHVGREHFSRDTDLPSAFLLFVMERMKSRSRNDDLNDYPAWEGRYQYHEIKEEA</sequence>
<evidence type="ECO:0000313" key="4">
    <source>
        <dbReference type="Proteomes" id="UP000070133"/>
    </source>
</evidence>
<dbReference type="Proteomes" id="UP000070133">
    <property type="component" value="Unassembled WGS sequence"/>
</dbReference>
<gene>
    <name evidence="3" type="ORF">AC578_2470</name>
</gene>
<dbReference type="AlphaFoldDB" id="A0A139HXL4"/>
<keyword evidence="4" id="KW-1185">Reference proteome</keyword>
<reference evidence="3 4" key="1">
    <citation type="submission" date="2015-07" db="EMBL/GenBank/DDBJ databases">
        <title>Comparative genomics of the Sigatoka disease complex on banana suggests a link between parallel evolutionary changes in Pseudocercospora fijiensis and Pseudocercospora eumusae and increased virulence on the banana host.</title>
        <authorList>
            <person name="Chang T.-C."/>
            <person name="Salvucci A."/>
            <person name="Crous P.W."/>
            <person name="Stergiopoulos I."/>
        </authorList>
    </citation>
    <scope>NUCLEOTIDE SEQUENCE [LARGE SCALE GENOMIC DNA]</scope>
    <source>
        <strain evidence="3 4">CBS 114824</strain>
    </source>
</reference>
<dbReference type="OrthoDB" id="2985014at2759"/>
<evidence type="ECO:0000313" key="3">
    <source>
        <dbReference type="EMBL" id="KXT07195.1"/>
    </source>
</evidence>